<dbReference type="Gene3D" id="3.40.1090.10">
    <property type="entry name" value="Cytosolic phospholipase A2 catalytic domain"/>
    <property type="match status" value="2"/>
</dbReference>
<feature type="short sequence motif" description="GXGXXG" evidence="4">
    <location>
        <begin position="10"/>
        <end position="15"/>
    </location>
</feature>
<name>A0ABT9J4F3_9BACL</name>
<feature type="short sequence motif" description="GXSXG" evidence="4">
    <location>
        <begin position="37"/>
        <end position="41"/>
    </location>
</feature>
<protein>
    <submittedName>
        <fullName evidence="6">Patatin family protein</fullName>
    </submittedName>
</protein>
<dbReference type="InterPro" id="IPR050301">
    <property type="entry name" value="NTE"/>
</dbReference>
<dbReference type="InterPro" id="IPR002641">
    <property type="entry name" value="PNPLA_dom"/>
</dbReference>
<proteinExistence type="predicted"/>
<feature type="domain" description="PNPLA" evidence="5">
    <location>
        <begin position="6"/>
        <end position="173"/>
    </location>
</feature>
<dbReference type="SUPFAM" id="SSF52151">
    <property type="entry name" value="FabD/lysophospholipase-like"/>
    <property type="match status" value="1"/>
</dbReference>
<keyword evidence="2 4" id="KW-0442">Lipid degradation</keyword>
<accession>A0ABT9J4F3</accession>
<evidence type="ECO:0000313" key="6">
    <source>
        <dbReference type="EMBL" id="MDP5276511.1"/>
    </source>
</evidence>
<sequence length="287" mass="32962">MDNMGLVLEGGGLRGVYTAGVLDYFIEKEIDIPYIIGASAGACNATSYISKQYGRNKKVTIDYIDYPGYISVRNLIKKRSLFGMDVIFDKLPNQLEPFDYDTFHSSPQTFKIVVTDCVTGKPMYFDKNGNTGDVFTLLRASISLPLITQIVNHAGYELLDGGIADPIPIIKSINDGNKRNIVILTRNKGYVKKPASYKWMLKAKYRRRYKGLYNTMIQRHEEYNTTINYVNQLEEKGDIFVFRPKQPIQVNRLEKDKVKLTRLYDQGLEDAKIQYDLLMNWMEKTKT</sequence>
<dbReference type="Pfam" id="PF19890">
    <property type="entry name" value="DUF6363"/>
    <property type="match status" value="1"/>
</dbReference>
<reference evidence="6 7" key="1">
    <citation type="submission" date="2023-08" db="EMBL/GenBank/DDBJ databases">
        <authorList>
            <person name="Park J.-S."/>
        </authorList>
    </citation>
    <scope>NUCLEOTIDE SEQUENCE [LARGE SCALE GENOMIC DNA]</scope>
    <source>
        <strain evidence="6 7">2205SS18-9</strain>
    </source>
</reference>
<evidence type="ECO:0000256" key="3">
    <source>
        <dbReference type="ARBA" id="ARBA00023098"/>
    </source>
</evidence>
<evidence type="ECO:0000313" key="7">
    <source>
        <dbReference type="Proteomes" id="UP001231941"/>
    </source>
</evidence>
<evidence type="ECO:0000259" key="5">
    <source>
        <dbReference type="PROSITE" id="PS51635"/>
    </source>
</evidence>
<dbReference type="RefSeq" id="WP_305993818.1">
    <property type="nucleotide sequence ID" value="NZ_JAVAMP010000015.1"/>
</dbReference>
<dbReference type="Proteomes" id="UP001231941">
    <property type="component" value="Unassembled WGS sequence"/>
</dbReference>
<gene>
    <name evidence="6" type="ORF">Q5Y73_20660</name>
</gene>
<dbReference type="InterPro" id="IPR045943">
    <property type="entry name" value="DUF6363"/>
</dbReference>
<keyword evidence="7" id="KW-1185">Reference proteome</keyword>
<dbReference type="EMBL" id="JAVAMP010000015">
    <property type="protein sequence ID" value="MDP5276511.1"/>
    <property type="molecule type" value="Genomic_DNA"/>
</dbReference>
<dbReference type="PANTHER" id="PTHR14226">
    <property type="entry name" value="NEUROPATHY TARGET ESTERASE/SWISS CHEESE D.MELANOGASTER"/>
    <property type="match status" value="1"/>
</dbReference>
<dbReference type="Pfam" id="PF01734">
    <property type="entry name" value="Patatin"/>
    <property type="match status" value="1"/>
</dbReference>
<dbReference type="PROSITE" id="PS51635">
    <property type="entry name" value="PNPLA"/>
    <property type="match status" value="1"/>
</dbReference>
<keyword evidence="3 4" id="KW-0443">Lipid metabolism</keyword>
<dbReference type="InterPro" id="IPR037483">
    <property type="entry name" value="YjjU-like"/>
</dbReference>
<evidence type="ECO:0000256" key="4">
    <source>
        <dbReference type="PROSITE-ProRule" id="PRU01161"/>
    </source>
</evidence>
<evidence type="ECO:0000256" key="1">
    <source>
        <dbReference type="ARBA" id="ARBA00022801"/>
    </source>
</evidence>
<keyword evidence="1 4" id="KW-0378">Hydrolase</keyword>
<feature type="active site" description="Nucleophile" evidence="4">
    <location>
        <position position="39"/>
    </location>
</feature>
<dbReference type="PANTHER" id="PTHR14226:SF25">
    <property type="entry name" value="PHOSPHOESTERASE"/>
    <property type="match status" value="1"/>
</dbReference>
<feature type="short sequence motif" description="DGA/G" evidence="4">
    <location>
        <begin position="160"/>
        <end position="162"/>
    </location>
</feature>
<evidence type="ECO:0000256" key="2">
    <source>
        <dbReference type="ARBA" id="ARBA00022963"/>
    </source>
</evidence>
<feature type="active site" description="Proton acceptor" evidence="4">
    <location>
        <position position="160"/>
    </location>
</feature>
<comment type="caution">
    <text evidence="6">The sequence shown here is derived from an EMBL/GenBank/DDBJ whole genome shotgun (WGS) entry which is preliminary data.</text>
</comment>
<organism evidence="6 7">
    <name type="scientific">Chengkuizengella axinellae</name>
    <dbReference type="NCBI Taxonomy" id="3064388"/>
    <lineage>
        <taxon>Bacteria</taxon>
        <taxon>Bacillati</taxon>
        <taxon>Bacillota</taxon>
        <taxon>Bacilli</taxon>
        <taxon>Bacillales</taxon>
        <taxon>Paenibacillaceae</taxon>
        <taxon>Chengkuizengella</taxon>
    </lineage>
</organism>
<dbReference type="CDD" id="cd07208">
    <property type="entry name" value="Pat_hypo_Ecoli_yjju_like"/>
    <property type="match status" value="1"/>
</dbReference>
<dbReference type="InterPro" id="IPR016035">
    <property type="entry name" value="Acyl_Trfase/lysoPLipase"/>
</dbReference>